<keyword evidence="3" id="KW-1185">Reference proteome</keyword>
<comment type="caution">
    <text evidence="2">The sequence shown here is derived from an EMBL/GenBank/DDBJ whole genome shotgun (WGS) entry which is preliminary data.</text>
</comment>
<feature type="non-terminal residue" evidence="2">
    <location>
        <position position="108"/>
    </location>
</feature>
<dbReference type="EMBL" id="CAJVCH010558799">
    <property type="protein sequence ID" value="CAG7831071.1"/>
    <property type="molecule type" value="Genomic_DNA"/>
</dbReference>
<dbReference type="Proteomes" id="UP000708208">
    <property type="component" value="Unassembled WGS sequence"/>
</dbReference>
<name>A0A8J2LFW6_9HEXA</name>
<gene>
    <name evidence="2" type="ORF">AFUS01_LOCUS40831</name>
</gene>
<protein>
    <submittedName>
        <fullName evidence="2">Uncharacterized protein</fullName>
    </submittedName>
</protein>
<dbReference type="AlphaFoldDB" id="A0A8J2LFW6"/>
<evidence type="ECO:0000256" key="1">
    <source>
        <dbReference type="SAM" id="MobiDB-lite"/>
    </source>
</evidence>
<reference evidence="2" key="1">
    <citation type="submission" date="2021-06" db="EMBL/GenBank/DDBJ databases">
        <authorList>
            <person name="Hodson N. C."/>
            <person name="Mongue J. A."/>
            <person name="Jaron S. K."/>
        </authorList>
    </citation>
    <scope>NUCLEOTIDE SEQUENCE</scope>
</reference>
<accession>A0A8J2LFW6</accession>
<proteinExistence type="predicted"/>
<evidence type="ECO:0000313" key="3">
    <source>
        <dbReference type="Proteomes" id="UP000708208"/>
    </source>
</evidence>
<sequence length="108" mass="11480">MREHMPPSIGTGLSTLETVVHEHMPPTMQNILTKLHDLMPHISDAIASSSNAIHTNVSGSANLILAAAGSLSESVRFNIPESVNNLIPATSNTIDDNPVNQPFNQTAS</sequence>
<organism evidence="2 3">
    <name type="scientific">Allacma fusca</name>
    <dbReference type="NCBI Taxonomy" id="39272"/>
    <lineage>
        <taxon>Eukaryota</taxon>
        <taxon>Metazoa</taxon>
        <taxon>Ecdysozoa</taxon>
        <taxon>Arthropoda</taxon>
        <taxon>Hexapoda</taxon>
        <taxon>Collembola</taxon>
        <taxon>Symphypleona</taxon>
        <taxon>Sminthuridae</taxon>
        <taxon>Allacma</taxon>
    </lineage>
</organism>
<feature type="region of interest" description="Disordered" evidence="1">
    <location>
        <begin position="89"/>
        <end position="108"/>
    </location>
</feature>
<evidence type="ECO:0000313" key="2">
    <source>
        <dbReference type="EMBL" id="CAG7831071.1"/>
    </source>
</evidence>